<comment type="caution">
    <text evidence="1">The sequence shown here is derived from an EMBL/GenBank/DDBJ whole genome shotgun (WGS) entry which is preliminary data.</text>
</comment>
<gene>
    <name evidence="1" type="ORF">HRJ53_06275</name>
</gene>
<dbReference type="AlphaFoldDB" id="A0A7V8NNH8"/>
<protein>
    <submittedName>
        <fullName evidence="1">Uncharacterized protein</fullName>
    </submittedName>
</protein>
<proteinExistence type="predicted"/>
<evidence type="ECO:0000313" key="1">
    <source>
        <dbReference type="EMBL" id="MBA0084581.1"/>
    </source>
</evidence>
<organism evidence="1 2">
    <name type="scientific">Candidatus Acidiferrum panamense</name>
    <dbReference type="NCBI Taxonomy" id="2741543"/>
    <lineage>
        <taxon>Bacteria</taxon>
        <taxon>Pseudomonadati</taxon>
        <taxon>Acidobacteriota</taxon>
        <taxon>Terriglobia</taxon>
        <taxon>Candidatus Acidiferrales</taxon>
        <taxon>Candidatus Acidiferrum</taxon>
    </lineage>
</organism>
<sequence>MQGTAHTWRNTETYGSGWPSNAGGRLVGSLSTLPYALAEAEQNFLIPSQTQALIWGDLVPQMILSAKIPRWWKVTPSQLHWVGLHLRYGRGLLAEAAFDPALRGEVLEALGQLAAPVRTKDVEQLLELGDAQNAVERVTPSELFLLAREVTTRHRDETSPVGSEIQRLAQDSPQEVNYEAISRAFGTPKPTLANSYEPELLNLRTFPTLMGYSSRIMAESWESNTLYWAALADELALAPAELNVRIPQWTQQLVEHIFASHLEDWPAVLKSLRLVGDDVRSKSRAARATDPKTAAFLDFPNR</sequence>
<feature type="non-terminal residue" evidence="1">
    <location>
        <position position="1"/>
    </location>
</feature>
<keyword evidence="2" id="KW-1185">Reference proteome</keyword>
<name>A0A7V8NNH8_9BACT</name>
<evidence type="ECO:0000313" key="2">
    <source>
        <dbReference type="Proteomes" id="UP000567293"/>
    </source>
</evidence>
<dbReference type="Proteomes" id="UP000567293">
    <property type="component" value="Unassembled WGS sequence"/>
</dbReference>
<reference evidence="1" key="1">
    <citation type="submission" date="2020-06" db="EMBL/GenBank/DDBJ databases">
        <title>Legume-microbial interactions unlock mineral nutrients during tropical forest succession.</title>
        <authorList>
            <person name="Epihov D.Z."/>
        </authorList>
    </citation>
    <scope>NUCLEOTIDE SEQUENCE [LARGE SCALE GENOMIC DNA]</scope>
    <source>
        <strain evidence="1">Pan2503</strain>
    </source>
</reference>
<accession>A0A7V8NNH8</accession>
<dbReference type="EMBL" id="JACDQQ010000623">
    <property type="protein sequence ID" value="MBA0084581.1"/>
    <property type="molecule type" value="Genomic_DNA"/>
</dbReference>